<accession>A0A382IZV9</accession>
<evidence type="ECO:0000313" key="1">
    <source>
        <dbReference type="EMBL" id="SVC04702.1"/>
    </source>
</evidence>
<name>A0A382IZV9_9ZZZZ</name>
<feature type="non-terminal residue" evidence="1">
    <location>
        <position position="46"/>
    </location>
</feature>
<sequence>MLDLSKEEIFWAIFVLTQLGQIAETLIFLSQPLFSIVWHIPIKANF</sequence>
<gene>
    <name evidence="1" type="ORF">METZ01_LOCUS257556</name>
</gene>
<dbReference type="AlphaFoldDB" id="A0A382IZV9"/>
<organism evidence="1">
    <name type="scientific">marine metagenome</name>
    <dbReference type="NCBI Taxonomy" id="408172"/>
    <lineage>
        <taxon>unclassified sequences</taxon>
        <taxon>metagenomes</taxon>
        <taxon>ecological metagenomes</taxon>
    </lineage>
</organism>
<reference evidence="1" key="1">
    <citation type="submission" date="2018-05" db="EMBL/GenBank/DDBJ databases">
        <authorList>
            <person name="Lanie J.A."/>
            <person name="Ng W.-L."/>
            <person name="Kazmierczak K.M."/>
            <person name="Andrzejewski T.M."/>
            <person name="Davidsen T.M."/>
            <person name="Wayne K.J."/>
            <person name="Tettelin H."/>
            <person name="Glass J.I."/>
            <person name="Rusch D."/>
            <person name="Podicherti R."/>
            <person name="Tsui H.-C.T."/>
            <person name="Winkler M.E."/>
        </authorList>
    </citation>
    <scope>NUCLEOTIDE SEQUENCE</scope>
</reference>
<feature type="non-terminal residue" evidence="1">
    <location>
        <position position="1"/>
    </location>
</feature>
<dbReference type="EMBL" id="UINC01070503">
    <property type="protein sequence ID" value="SVC04702.1"/>
    <property type="molecule type" value="Genomic_DNA"/>
</dbReference>
<protein>
    <submittedName>
        <fullName evidence="1">Uncharacterized protein</fullName>
    </submittedName>
</protein>
<proteinExistence type="predicted"/>